<dbReference type="Pfam" id="PF02764">
    <property type="entry name" value="Diphtheria_T"/>
    <property type="match status" value="1"/>
</dbReference>
<gene>
    <name evidence="3" type="ORF">GCM10022247_52470</name>
</gene>
<accession>A0ABP7T891</accession>
<dbReference type="InterPro" id="IPR036801">
    <property type="entry name" value="Diphtheria_tox_transloc_sf"/>
</dbReference>
<evidence type="ECO:0000313" key="3">
    <source>
        <dbReference type="EMBL" id="GAA4021767.1"/>
    </source>
</evidence>
<keyword evidence="2" id="KW-0732">Signal</keyword>
<sequence>MVLIRGKLCVAVLAILTVLSGASSGLASAQQQRTRAAEQNELSDGAATVLVFRLRADCVRNATFSFCELVKDKDPKGKLTDKSDADAKKSVKGVFDNGKQLASSIANSDLKDAAKGLKIDKTSAATVKKTVTDHVLKKVEKHDSFAKTKPGKAYLKNAAPSKGGAALWAANTAFTLMDSKSTTTDKVVAAVGIIPVIGAAASFLQTVNKEDATFEDIMVGSIALVASIVVIANPLIGAGINAVLAAYALGKALFEWMSSPTDSRKPLTVEDFRKHEIAKIGAQWEAGGTKAVLQAKGKTGEQILTIMLRPTDNVVGLRTKDVVPKQGDPVGSNDTTIAPLALTTPEGFTATAVRYYLSGSLKATAKCANAKPDAIPYWECRTDKEQHLTVTANTPLVVDVVVNATKADLCTTEKQCENAKLRIDLSAYAPAKNGEPYSMVLIPYKII</sequence>
<dbReference type="EMBL" id="BAABAL010000018">
    <property type="protein sequence ID" value="GAA4021767.1"/>
    <property type="molecule type" value="Genomic_DNA"/>
</dbReference>
<reference evidence="4" key="1">
    <citation type="journal article" date="2019" name="Int. J. Syst. Evol. Microbiol.">
        <title>The Global Catalogue of Microorganisms (GCM) 10K type strain sequencing project: providing services to taxonomists for standard genome sequencing and annotation.</title>
        <authorList>
            <consortium name="The Broad Institute Genomics Platform"/>
            <consortium name="The Broad Institute Genome Sequencing Center for Infectious Disease"/>
            <person name="Wu L."/>
            <person name="Ma J."/>
        </authorList>
    </citation>
    <scope>NUCLEOTIDE SEQUENCE [LARGE SCALE GENOMIC DNA]</scope>
    <source>
        <strain evidence="4">JCM 17342</strain>
    </source>
</reference>
<comment type="caution">
    <text evidence="3">The sequence shown here is derived from an EMBL/GenBank/DDBJ whole genome shotgun (WGS) entry which is preliminary data.</text>
</comment>
<dbReference type="Gene3D" id="1.10.490.40">
    <property type="entry name" value="Diphtheria toxin, translocation domain"/>
    <property type="match status" value="1"/>
</dbReference>
<evidence type="ECO:0000256" key="1">
    <source>
        <dbReference type="SAM" id="Phobius"/>
    </source>
</evidence>
<dbReference type="RefSeq" id="WP_344879917.1">
    <property type="nucleotide sequence ID" value="NZ_BAABAL010000018.1"/>
</dbReference>
<protein>
    <submittedName>
        <fullName evidence="3">Uncharacterized protein</fullName>
    </submittedName>
</protein>
<evidence type="ECO:0000256" key="2">
    <source>
        <dbReference type="SAM" id="SignalP"/>
    </source>
</evidence>
<proteinExistence type="predicted"/>
<dbReference type="Proteomes" id="UP001501747">
    <property type="component" value="Unassembled WGS sequence"/>
</dbReference>
<feature type="signal peptide" evidence="2">
    <location>
        <begin position="1"/>
        <end position="29"/>
    </location>
</feature>
<keyword evidence="1" id="KW-1133">Transmembrane helix</keyword>
<organism evidence="3 4">
    <name type="scientific">Allokutzneria multivorans</name>
    <dbReference type="NCBI Taxonomy" id="1142134"/>
    <lineage>
        <taxon>Bacteria</taxon>
        <taxon>Bacillati</taxon>
        <taxon>Actinomycetota</taxon>
        <taxon>Actinomycetes</taxon>
        <taxon>Pseudonocardiales</taxon>
        <taxon>Pseudonocardiaceae</taxon>
        <taxon>Allokutzneria</taxon>
    </lineage>
</organism>
<evidence type="ECO:0000313" key="4">
    <source>
        <dbReference type="Proteomes" id="UP001501747"/>
    </source>
</evidence>
<keyword evidence="1" id="KW-0472">Membrane</keyword>
<keyword evidence="1" id="KW-0812">Transmembrane</keyword>
<feature type="transmembrane region" description="Helical" evidence="1">
    <location>
        <begin position="219"/>
        <end position="249"/>
    </location>
</feature>
<keyword evidence="4" id="KW-1185">Reference proteome</keyword>
<dbReference type="SUPFAM" id="SSF56845">
    <property type="entry name" value="Diphtheria toxin, middle domain"/>
    <property type="match status" value="1"/>
</dbReference>
<name>A0ABP7T891_9PSEU</name>
<feature type="chain" id="PRO_5045558941" evidence="2">
    <location>
        <begin position="30"/>
        <end position="447"/>
    </location>
</feature>
<feature type="transmembrane region" description="Helical" evidence="1">
    <location>
        <begin position="187"/>
        <end position="207"/>
    </location>
</feature>